<dbReference type="EMBL" id="CAJFDH010000003">
    <property type="protein sequence ID" value="CAD5215596.1"/>
    <property type="molecule type" value="Genomic_DNA"/>
</dbReference>
<evidence type="ECO:0000313" key="1">
    <source>
        <dbReference type="EMBL" id="CAD5215596.1"/>
    </source>
</evidence>
<comment type="caution">
    <text evidence="1">The sequence shown here is derived from an EMBL/GenBank/DDBJ whole genome shotgun (WGS) entry which is preliminary data.</text>
</comment>
<reference evidence="1" key="1">
    <citation type="submission" date="2020-09" db="EMBL/GenBank/DDBJ databases">
        <authorList>
            <person name="Kikuchi T."/>
        </authorList>
    </citation>
    <scope>NUCLEOTIDE SEQUENCE</scope>
    <source>
        <strain evidence="1">SH1</strain>
    </source>
</reference>
<dbReference type="AlphaFoldDB" id="A0A811KJX9"/>
<accession>A0A811KJX9</accession>
<gene>
    <name evidence="1" type="ORF">BOKJ2_LOCUS6172</name>
</gene>
<proteinExistence type="predicted"/>
<dbReference type="Proteomes" id="UP000614601">
    <property type="component" value="Unassembled WGS sequence"/>
</dbReference>
<keyword evidence="2" id="KW-1185">Reference proteome</keyword>
<organism evidence="1 2">
    <name type="scientific">Bursaphelenchus okinawaensis</name>
    <dbReference type="NCBI Taxonomy" id="465554"/>
    <lineage>
        <taxon>Eukaryota</taxon>
        <taxon>Metazoa</taxon>
        <taxon>Ecdysozoa</taxon>
        <taxon>Nematoda</taxon>
        <taxon>Chromadorea</taxon>
        <taxon>Rhabditida</taxon>
        <taxon>Tylenchina</taxon>
        <taxon>Tylenchomorpha</taxon>
        <taxon>Aphelenchoidea</taxon>
        <taxon>Aphelenchoididae</taxon>
        <taxon>Bursaphelenchus</taxon>
    </lineage>
</organism>
<dbReference type="OrthoDB" id="10350025at2759"/>
<dbReference type="EMBL" id="CAJFCW020000003">
    <property type="protein sequence ID" value="CAG9104393.1"/>
    <property type="molecule type" value="Genomic_DNA"/>
</dbReference>
<name>A0A811KJX9_9BILA</name>
<evidence type="ECO:0000313" key="2">
    <source>
        <dbReference type="Proteomes" id="UP000614601"/>
    </source>
</evidence>
<dbReference type="Proteomes" id="UP000783686">
    <property type="component" value="Unassembled WGS sequence"/>
</dbReference>
<protein>
    <submittedName>
        <fullName evidence="1">Uncharacterized protein</fullName>
    </submittedName>
</protein>
<sequence>MVLVRSRSIVYNDIDSIRDNIPFKVVRTCSLPSVTTSLNTYKTYWPSYRQQVGYAHRYYSSHSYYDDYWYNKYRYITPYWSFYRAKPSFHHVPSHCSDMYYNAVYDYRPFSTTSHYRPYRSFKIQGFN</sequence>